<evidence type="ECO:0000256" key="3">
    <source>
        <dbReference type="ARBA" id="ARBA00022737"/>
    </source>
</evidence>
<comment type="subcellular location">
    <subcellularLocation>
        <location evidence="1">Membrane</location>
    </subcellularLocation>
</comment>
<gene>
    <name evidence="11" type="ORF">WN48_07823</name>
</gene>
<comment type="caution">
    <text evidence="5">Lacks conserved residue(s) required for the propagation of feature annotation.</text>
</comment>
<dbReference type="InterPro" id="IPR043153">
    <property type="entry name" value="DENN_C"/>
</dbReference>
<dbReference type="PROSITE" id="PS50072">
    <property type="entry name" value="CSA_PPIASE_2"/>
    <property type="match status" value="1"/>
</dbReference>
<dbReference type="FunFam" id="1.20.58.900:FF:000007">
    <property type="entry name" value="DENN domain-containing protein 5B"/>
    <property type="match status" value="1"/>
</dbReference>
<dbReference type="SUPFAM" id="SSF50891">
    <property type="entry name" value="Cyclophilin-like"/>
    <property type="match status" value="1"/>
</dbReference>
<dbReference type="InterPro" id="IPR002130">
    <property type="entry name" value="Cyclophilin-type_PPIase_dom"/>
</dbReference>
<evidence type="ECO:0000259" key="9">
    <source>
        <dbReference type="PROSITE" id="PS50211"/>
    </source>
</evidence>
<dbReference type="Pfam" id="PF00160">
    <property type="entry name" value="Pro_isomerase"/>
    <property type="match status" value="1"/>
</dbReference>
<dbReference type="Gene3D" id="3.40.50.11500">
    <property type="match status" value="1"/>
</dbReference>
<dbReference type="PROSITE" id="PS50211">
    <property type="entry name" value="DENN"/>
    <property type="match status" value="1"/>
</dbReference>
<dbReference type="SUPFAM" id="SSF140741">
    <property type="entry name" value="RUN domain-like"/>
    <property type="match status" value="2"/>
</dbReference>
<name>A0A310SF78_9HYME</name>
<feature type="compositionally biased region" description="Polar residues" evidence="6">
    <location>
        <begin position="730"/>
        <end position="751"/>
    </location>
</feature>
<dbReference type="Pfam" id="PF01477">
    <property type="entry name" value="PLAT"/>
    <property type="match status" value="1"/>
</dbReference>
<dbReference type="CDD" id="cd01757">
    <property type="entry name" value="PLAT_RAB6IP1"/>
    <property type="match status" value="1"/>
</dbReference>
<dbReference type="InterPro" id="IPR005113">
    <property type="entry name" value="uDENN_dom"/>
</dbReference>
<reference evidence="11 12" key="1">
    <citation type="submission" date="2015-07" db="EMBL/GenBank/DDBJ databases">
        <title>The genome of Eufriesea mexicana.</title>
        <authorList>
            <person name="Pan H."/>
            <person name="Kapheim K."/>
        </authorList>
    </citation>
    <scope>NUCLEOTIDE SEQUENCE [LARGE SCALE GENOMIC DNA]</scope>
    <source>
        <strain evidence="11">0111107269</strain>
        <tissue evidence="11">Whole body</tissue>
    </source>
</reference>
<dbReference type="InterPro" id="IPR001024">
    <property type="entry name" value="PLAT/LH2_dom"/>
</dbReference>
<dbReference type="Gene3D" id="2.40.100.10">
    <property type="entry name" value="Cyclophilin-like"/>
    <property type="match status" value="1"/>
</dbReference>
<evidence type="ECO:0000259" key="8">
    <source>
        <dbReference type="PROSITE" id="PS50095"/>
    </source>
</evidence>
<evidence type="ECO:0000259" key="7">
    <source>
        <dbReference type="PROSITE" id="PS50072"/>
    </source>
</evidence>
<dbReference type="PROSITE" id="PS50826">
    <property type="entry name" value="RUN"/>
    <property type="match status" value="1"/>
</dbReference>
<dbReference type="InterPro" id="IPR037213">
    <property type="entry name" value="Run_dom_sf"/>
</dbReference>
<feature type="region of interest" description="Disordered" evidence="6">
    <location>
        <begin position="919"/>
        <end position="938"/>
    </location>
</feature>
<dbReference type="Pfam" id="PF03455">
    <property type="entry name" value="dDENN"/>
    <property type="match status" value="1"/>
</dbReference>
<feature type="domain" description="PPIase cyclophilin-type" evidence="7">
    <location>
        <begin position="1207"/>
        <end position="1383"/>
    </location>
</feature>
<dbReference type="Pfam" id="PF03456">
    <property type="entry name" value="uDENN"/>
    <property type="match status" value="1"/>
</dbReference>
<feature type="domain" description="UDENN" evidence="9">
    <location>
        <begin position="94"/>
        <end position="651"/>
    </location>
</feature>
<dbReference type="GO" id="GO:0003755">
    <property type="term" value="F:peptidyl-prolyl cis-trans isomerase activity"/>
    <property type="evidence" value="ECO:0007669"/>
    <property type="project" value="InterPro"/>
</dbReference>
<comment type="similarity">
    <text evidence="2">Belongs to the RAB6IP1 family.</text>
</comment>
<proteinExistence type="inferred from homology"/>
<feature type="region of interest" description="Disordered" evidence="6">
    <location>
        <begin position="1443"/>
        <end position="1470"/>
    </location>
</feature>
<dbReference type="SMART" id="SM00801">
    <property type="entry name" value="dDENN"/>
    <property type="match status" value="1"/>
</dbReference>
<sequence length="1470" mass="166795">MNGSLGIMRGPEQHPQRFADYFVICGLDKDSGLEPDKYFGGNWNIAKTSTVSFRSSCSGIRTTFNNKLPTLLWRDSNFSQERGRTALSLSRSLSFSCDSLQCTPLDRAYKSKVLGHHPDSVPWNPFDEHAVCMLCLPSGLRFRTQKHSVEPTFHSFVLTKEDGHRTYGFSLVFYEECRNRKICAAMQTLQAMHITELSSGQNGTPPTARKGQDGHNTRSLPRHFKLSAHSPGAALGYYDSTKDKLLVTKSISLLCQQPYLHAAKTFLTNLYKCVPRHPGPGLSLESYVYNLLYNVPVPLPGKSLKFFIPNDEPAKSPLELVIHQPTPSQELPMLDYPLKDMFTWLGADCVIQLFTCVLLENQVLLRSSDFHKLMVVSECITALLFPFSWQHVYVPILPASLHHFLDAPVPFIMGLHAQSEGGVLKIASEANLCYVDIDKQSSQFPEELPVFPHKMQFIAEIRALLNKYKVPHTGKTDNMVINHYNGDIMTSSLTLPGSGFHLPRRKHSLHDVLDWDRPESTPQSDTLQRIVDIVKRTGVNVEDIDSLEDNGKERIFSPQEEYQETLIFNNAIRETFLNRFVQIFSSYEHFVIQPSQDKDEWLNNRDSMHVFDKATFLSDQPTQHLPFLSRFLETQMFASLVDSKVIKKVGEGIVRSTRYEPCTSVEESQKVLEQRLTNVDFETNPPAEILPHRAAYFRSFPLLDSVALNKEPAHSSRRGQTQWKYKMKSMESNGKTPAPQETQSPRPQTKLSADMSPALIAQANWTFVEKLLKDCKSKTKRMLVEKMGSEAVALGHGGESLSDVEENTLVASLCDLLERVWSHGLQNKQGKSALWSHLTMYQALEECNDPSKPIDPNFLSPALAWCELRKRLDSKKSSSKFFGLPDRLISSLKGKNIFEIASYIKENFNDLPNLALEIDSPTRGTDKHKSPGDRKIGPEHLRPLPDSLLFDIRNVQAMTDIKTHIGYARAWVRLALEKKLLSRHLKTLLSDTRLLSQYKRSAFLRCEEEKEQFLYHLLTLNAVDYFCFTNNYPTTKLPYRVVIFPTRKASAATTSANSWIAISGTLCETNPVPIPKGALEFVFHHKNLGVLSTLRIGHDNTGLSPKWMVEHVVVRNEVTGHTFKFPCGRWLGRGIDDGSTERLLVGALVPRSIDSEELVESCSTPPRCRSPSIPRRPILSQVELQHMLGESVNAIVKFHYRRECQDGSLTALLCGEGGLVPSLEQIFLFGFKNQRIFGRNFYVWDYLLRVKENFEISLLEEMDEYSQRLNRDRRLHAKNSQRFTTLRCYCHLIDQINMFSQTLGKDGKFQLFICLAARLRSCGRCLIAVANAGEDNNGSQFFLTLGSQLDLQNKHSTFGYVTEETIYDMLELEEALVDENDKPLYAPKLIKTIILNNPFPDIIPRIIVQETFIHDSIILCNEKFCYSNFNLLSFGEKAEEDEEESAILNRKSSGKSKSAHGHLTDPKLSS</sequence>
<evidence type="ECO:0000256" key="6">
    <source>
        <dbReference type="SAM" id="MobiDB-lite"/>
    </source>
</evidence>
<dbReference type="InterPro" id="IPR037516">
    <property type="entry name" value="Tripartite_DENN"/>
</dbReference>
<evidence type="ECO:0000256" key="5">
    <source>
        <dbReference type="PROSITE-ProRule" id="PRU00152"/>
    </source>
</evidence>
<dbReference type="SMART" id="SM00800">
    <property type="entry name" value="uDENN"/>
    <property type="match status" value="1"/>
</dbReference>
<feature type="region of interest" description="Disordered" evidence="6">
    <location>
        <begin position="711"/>
        <end position="751"/>
    </location>
</feature>
<keyword evidence="4" id="KW-0472">Membrane</keyword>
<dbReference type="EMBL" id="KQ760539">
    <property type="protein sequence ID" value="OAD59978.1"/>
    <property type="molecule type" value="Genomic_DNA"/>
</dbReference>
<dbReference type="InterPro" id="IPR004012">
    <property type="entry name" value="Run_dom"/>
</dbReference>
<dbReference type="InterPro" id="IPR036392">
    <property type="entry name" value="PLAT/LH2_dom_sf"/>
</dbReference>
<dbReference type="PANTHER" id="PTHR46070:SF1">
    <property type="entry name" value="PINSTRIPE, ISOFORM A"/>
    <property type="match status" value="1"/>
</dbReference>
<dbReference type="InterPro" id="IPR029000">
    <property type="entry name" value="Cyclophilin-like_dom_sf"/>
</dbReference>
<feature type="domain" description="PLAT" evidence="8">
    <location>
        <begin position="1037"/>
        <end position="1145"/>
    </location>
</feature>
<dbReference type="GO" id="GO:0016020">
    <property type="term" value="C:membrane"/>
    <property type="evidence" value="ECO:0007669"/>
    <property type="project" value="UniProtKB-SubCell"/>
</dbReference>
<dbReference type="Gene3D" id="1.20.58.900">
    <property type="match status" value="2"/>
</dbReference>
<dbReference type="Gene3D" id="2.60.60.20">
    <property type="entry name" value="PLAT/LH2 domain"/>
    <property type="match status" value="1"/>
</dbReference>
<dbReference type="InterPro" id="IPR047277">
    <property type="entry name" value="PLAT_RAB6IP1"/>
</dbReference>
<dbReference type="SMART" id="SM00799">
    <property type="entry name" value="DENN"/>
    <property type="match status" value="1"/>
</dbReference>
<evidence type="ECO:0000313" key="11">
    <source>
        <dbReference type="EMBL" id="OAD59978.1"/>
    </source>
</evidence>
<evidence type="ECO:0000256" key="4">
    <source>
        <dbReference type="ARBA" id="ARBA00023136"/>
    </source>
</evidence>
<feature type="compositionally biased region" description="Basic and acidic residues" evidence="6">
    <location>
        <begin position="924"/>
        <end position="938"/>
    </location>
</feature>
<keyword evidence="12" id="KW-1185">Reference proteome</keyword>
<dbReference type="SUPFAM" id="SSF49723">
    <property type="entry name" value="Lipase/lipooxygenase domain (PLAT/LH2 domain)"/>
    <property type="match status" value="1"/>
</dbReference>
<dbReference type="OrthoDB" id="6019893at2759"/>
<evidence type="ECO:0000313" key="12">
    <source>
        <dbReference type="Proteomes" id="UP000250275"/>
    </source>
</evidence>
<dbReference type="InterPro" id="IPR005112">
    <property type="entry name" value="dDENN_dom"/>
</dbReference>
<feature type="domain" description="RUN" evidence="10">
    <location>
        <begin position="804"/>
        <end position="1033"/>
    </location>
</feature>
<evidence type="ECO:0000256" key="1">
    <source>
        <dbReference type="ARBA" id="ARBA00004370"/>
    </source>
</evidence>
<evidence type="ECO:0000256" key="2">
    <source>
        <dbReference type="ARBA" id="ARBA00006664"/>
    </source>
</evidence>
<dbReference type="PANTHER" id="PTHR46070">
    <property type="entry name" value="PINSTRIPE, ISOFORM A"/>
    <property type="match status" value="1"/>
</dbReference>
<dbReference type="InterPro" id="IPR047278">
    <property type="entry name" value="DEN5A/B"/>
</dbReference>
<dbReference type="Pfam" id="PF02141">
    <property type="entry name" value="DENN"/>
    <property type="match status" value="1"/>
</dbReference>
<dbReference type="Pfam" id="PF02759">
    <property type="entry name" value="RUN"/>
    <property type="match status" value="1"/>
</dbReference>
<accession>A0A310SF78</accession>
<dbReference type="SMART" id="SM00593">
    <property type="entry name" value="RUN"/>
    <property type="match status" value="1"/>
</dbReference>
<protein>
    <submittedName>
        <fullName evidence="11">DENN domain-containing protein 5A</fullName>
    </submittedName>
</protein>
<dbReference type="CDD" id="cd17677">
    <property type="entry name" value="RUN1_DENND5"/>
    <property type="match status" value="1"/>
</dbReference>
<feature type="region of interest" description="Disordered" evidence="6">
    <location>
        <begin position="198"/>
        <end position="220"/>
    </location>
</feature>
<dbReference type="InterPro" id="IPR001194">
    <property type="entry name" value="cDENN_dom"/>
</dbReference>
<dbReference type="PROSITE" id="PS50095">
    <property type="entry name" value="PLAT"/>
    <property type="match status" value="1"/>
</dbReference>
<dbReference type="GO" id="GO:0005085">
    <property type="term" value="F:guanyl-nucleotide exchange factor activity"/>
    <property type="evidence" value="ECO:0007669"/>
    <property type="project" value="InterPro"/>
</dbReference>
<organism evidence="11 12">
    <name type="scientific">Eufriesea mexicana</name>
    <dbReference type="NCBI Taxonomy" id="516756"/>
    <lineage>
        <taxon>Eukaryota</taxon>
        <taxon>Metazoa</taxon>
        <taxon>Ecdysozoa</taxon>
        <taxon>Arthropoda</taxon>
        <taxon>Hexapoda</taxon>
        <taxon>Insecta</taxon>
        <taxon>Pterygota</taxon>
        <taxon>Neoptera</taxon>
        <taxon>Endopterygota</taxon>
        <taxon>Hymenoptera</taxon>
        <taxon>Apocrita</taxon>
        <taxon>Aculeata</taxon>
        <taxon>Apoidea</taxon>
        <taxon>Anthophila</taxon>
        <taxon>Apidae</taxon>
        <taxon>Eufriesea</taxon>
    </lineage>
</organism>
<dbReference type="GO" id="GO:0031267">
    <property type="term" value="F:small GTPase binding"/>
    <property type="evidence" value="ECO:0007669"/>
    <property type="project" value="InterPro"/>
</dbReference>
<evidence type="ECO:0000259" key="10">
    <source>
        <dbReference type="PROSITE" id="PS50826"/>
    </source>
</evidence>
<dbReference type="Proteomes" id="UP000250275">
    <property type="component" value="Unassembled WGS sequence"/>
</dbReference>
<keyword evidence="3" id="KW-0677">Repeat</keyword>
<dbReference type="Gene3D" id="3.30.450.200">
    <property type="match status" value="1"/>
</dbReference>